<dbReference type="EMBL" id="JACJSI010000016">
    <property type="protein sequence ID" value="MBD2530132.1"/>
    <property type="molecule type" value="Genomic_DNA"/>
</dbReference>
<reference evidence="1 2" key="1">
    <citation type="journal article" date="2020" name="ISME J.">
        <title>Comparative genomics reveals insights into cyanobacterial evolution and habitat adaptation.</title>
        <authorList>
            <person name="Chen M.Y."/>
            <person name="Teng W.K."/>
            <person name="Zhao L."/>
            <person name="Hu C.X."/>
            <person name="Zhou Y.K."/>
            <person name="Han B.P."/>
            <person name="Song L.R."/>
            <person name="Shu W.S."/>
        </authorList>
    </citation>
    <scope>NUCLEOTIDE SEQUENCE [LARGE SCALE GENOMIC DNA]</scope>
    <source>
        <strain evidence="1 2">FACHB-838</strain>
    </source>
</reference>
<protein>
    <submittedName>
        <fullName evidence="1">Uncharacterized protein</fullName>
    </submittedName>
</protein>
<comment type="caution">
    <text evidence="1">The sequence shown here is derived from an EMBL/GenBank/DDBJ whole genome shotgun (WGS) entry which is preliminary data.</text>
</comment>
<accession>A0ABR8DKY4</accession>
<evidence type="ECO:0000313" key="2">
    <source>
        <dbReference type="Proteomes" id="UP000623440"/>
    </source>
</evidence>
<sequence length="143" mass="16576">MKIDRLQELKQKLTDIADLSDIWSFYMDHFADKLEFTDLGKPVYNQYLDTVLHKICQQMFDRAVKITDFFLICIAAYHLFHGAFQVEGRIGGVIYFQDIKIGLLAVSADYPPTDAVKYSRFSEIIQLPTPNRNDVYDGLRLCN</sequence>
<dbReference type="RefSeq" id="WP_190940694.1">
    <property type="nucleotide sequence ID" value="NZ_JACJSI010000016.1"/>
</dbReference>
<name>A0ABR8DKY4_9NOSO</name>
<keyword evidence="2" id="KW-1185">Reference proteome</keyword>
<organism evidence="1 2">
    <name type="scientific">Nostoc flagelliforme FACHB-838</name>
    <dbReference type="NCBI Taxonomy" id="2692904"/>
    <lineage>
        <taxon>Bacteria</taxon>
        <taxon>Bacillati</taxon>
        <taxon>Cyanobacteriota</taxon>
        <taxon>Cyanophyceae</taxon>
        <taxon>Nostocales</taxon>
        <taxon>Nostocaceae</taxon>
        <taxon>Nostoc</taxon>
    </lineage>
</organism>
<gene>
    <name evidence="1" type="ORF">H6G97_11345</name>
</gene>
<evidence type="ECO:0000313" key="1">
    <source>
        <dbReference type="EMBL" id="MBD2530132.1"/>
    </source>
</evidence>
<dbReference type="Proteomes" id="UP000623440">
    <property type="component" value="Unassembled WGS sequence"/>
</dbReference>
<proteinExistence type="predicted"/>